<dbReference type="Proteomes" id="UP000803844">
    <property type="component" value="Unassembled WGS sequence"/>
</dbReference>
<dbReference type="EMBL" id="MU032344">
    <property type="protein sequence ID" value="KAF3769546.1"/>
    <property type="molecule type" value="Genomic_DNA"/>
</dbReference>
<evidence type="ECO:0000256" key="3">
    <source>
        <dbReference type="ARBA" id="ARBA00022617"/>
    </source>
</evidence>
<evidence type="ECO:0000256" key="5">
    <source>
        <dbReference type="ARBA" id="ARBA00023002"/>
    </source>
</evidence>
<dbReference type="InterPro" id="IPR017972">
    <property type="entry name" value="Cyt_P450_CS"/>
</dbReference>
<dbReference type="PRINTS" id="PR00385">
    <property type="entry name" value="P450"/>
</dbReference>
<proteinExistence type="inferred from homology"/>
<accession>A0A9P4YA21</accession>
<keyword evidence="9" id="KW-0812">Transmembrane</keyword>
<reference evidence="10" key="1">
    <citation type="journal article" date="2020" name="Phytopathology">
        <title>Genome sequence of the chestnut blight fungus Cryphonectria parasitica EP155: A fundamental resource for an archetypical invasive plant pathogen.</title>
        <authorList>
            <person name="Crouch J.A."/>
            <person name="Dawe A."/>
            <person name="Aerts A."/>
            <person name="Barry K."/>
            <person name="Churchill A.C.L."/>
            <person name="Grimwood J."/>
            <person name="Hillman B."/>
            <person name="Milgroom M.G."/>
            <person name="Pangilinan J."/>
            <person name="Smith M."/>
            <person name="Salamov A."/>
            <person name="Schmutz J."/>
            <person name="Yadav J."/>
            <person name="Grigoriev I.V."/>
            <person name="Nuss D."/>
        </authorList>
    </citation>
    <scope>NUCLEOTIDE SEQUENCE</scope>
    <source>
        <strain evidence="10">EP155</strain>
    </source>
</reference>
<evidence type="ECO:0000256" key="9">
    <source>
        <dbReference type="SAM" id="Phobius"/>
    </source>
</evidence>
<comment type="similarity">
    <text evidence="2 8">Belongs to the cytochrome P450 family.</text>
</comment>
<keyword evidence="4 7" id="KW-0479">Metal-binding</keyword>
<keyword evidence="3 7" id="KW-0349">Heme</keyword>
<gene>
    <name evidence="10" type="ORF">M406DRAFT_325050</name>
</gene>
<evidence type="ECO:0000256" key="1">
    <source>
        <dbReference type="ARBA" id="ARBA00001971"/>
    </source>
</evidence>
<protein>
    <submittedName>
        <fullName evidence="10">Benzoate 4-monooxygenase cytochrome P450</fullName>
    </submittedName>
</protein>
<feature type="transmembrane region" description="Helical" evidence="9">
    <location>
        <begin position="6"/>
        <end position="24"/>
    </location>
</feature>
<evidence type="ECO:0000256" key="6">
    <source>
        <dbReference type="ARBA" id="ARBA00023004"/>
    </source>
</evidence>
<sequence>MDISLTNVHLGGVALLLAVGIFIIKSLRSPLNKIPGPWHTQWTGLVSRYHSWKGHLPPYIHSLHEAYGPIIRTGPKAVYIADPAAYHQMTSVKNEFLKEPQFYWALHPGISNVFTTVRIDVHRHFRRLLAAGVSDSGLRAFHKQIEPKPRAAIAGMQAEMETRGAADVAKWWHLMTLDVISELAFGETAGLLQRGEKDEFARDLEALGRAASIRVVLPELTWYLMPRFPIPPKSAENARRLRQHASEALRRHQRLTENTPEGEVRPTLFSKLYKARDEDALSFENLRDNAQVYMTAGTGTTATSLTFLVWSVCRREDVQRRLVAEVQGRVAALAAAAGGGGGEDFGYEDIKDLPYLNCVINETLRLFSVVAAGMPRVVPSGGATLVGQFVPAGTTVLAQSYTLHRNGRVFPRPEEFLPERWENPSKEMKDSIIVFGGGSRVCIGQHLAMMQMRLATCRFFHAFPEAKVSQREGMSDADMDASFYVLLSPKGRRCLIEAC</sequence>
<dbReference type="Gene3D" id="1.10.630.10">
    <property type="entry name" value="Cytochrome P450"/>
    <property type="match status" value="1"/>
</dbReference>
<keyword evidence="9" id="KW-0472">Membrane</keyword>
<dbReference type="GO" id="GO:0004497">
    <property type="term" value="F:monooxygenase activity"/>
    <property type="evidence" value="ECO:0007669"/>
    <property type="project" value="UniProtKB-KW"/>
</dbReference>
<organism evidence="10 11">
    <name type="scientific">Cryphonectria parasitica (strain ATCC 38755 / EP155)</name>
    <dbReference type="NCBI Taxonomy" id="660469"/>
    <lineage>
        <taxon>Eukaryota</taxon>
        <taxon>Fungi</taxon>
        <taxon>Dikarya</taxon>
        <taxon>Ascomycota</taxon>
        <taxon>Pezizomycotina</taxon>
        <taxon>Sordariomycetes</taxon>
        <taxon>Sordariomycetidae</taxon>
        <taxon>Diaporthales</taxon>
        <taxon>Cryphonectriaceae</taxon>
        <taxon>Cryphonectria-Endothia species complex</taxon>
        <taxon>Cryphonectria</taxon>
    </lineage>
</organism>
<dbReference type="RefSeq" id="XP_040780507.1">
    <property type="nucleotide sequence ID" value="XM_040919943.1"/>
</dbReference>
<dbReference type="InterPro" id="IPR050121">
    <property type="entry name" value="Cytochrome_P450_monoxygenase"/>
</dbReference>
<dbReference type="InterPro" id="IPR002401">
    <property type="entry name" value="Cyt_P450_E_grp-I"/>
</dbReference>
<evidence type="ECO:0000256" key="8">
    <source>
        <dbReference type="RuleBase" id="RU000461"/>
    </source>
</evidence>
<evidence type="ECO:0000313" key="11">
    <source>
        <dbReference type="Proteomes" id="UP000803844"/>
    </source>
</evidence>
<evidence type="ECO:0000256" key="4">
    <source>
        <dbReference type="ARBA" id="ARBA00022723"/>
    </source>
</evidence>
<dbReference type="PRINTS" id="PR00463">
    <property type="entry name" value="EP450I"/>
</dbReference>
<dbReference type="GO" id="GO:0016705">
    <property type="term" value="F:oxidoreductase activity, acting on paired donors, with incorporation or reduction of molecular oxygen"/>
    <property type="evidence" value="ECO:0007669"/>
    <property type="project" value="InterPro"/>
</dbReference>
<keyword evidence="8" id="KW-0503">Monooxygenase</keyword>
<dbReference type="GO" id="GO:0020037">
    <property type="term" value="F:heme binding"/>
    <property type="evidence" value="ECO:0007669"/>
    <property type="project" value="InterPro"/>
</dbReference>
<keyword evidence="5 8" id="KW-0560">Oxidoreductase</keyword>
<dbReference type="OrthoDB" id="1470350at2759"/>
<dbReference type="InterPro" id="IPR001128">
    <property type="entry name" value="Cyt_P450"/>
</dbReference>
<keyword evidence="6 7" id="KW-0408">Iron</keyword>
<dbReference type="GeneID" id="63837072"/>
<dbReference type="SUPFAM" id="SSF48264">
    <property type="entry name" value="Cytochrome P450"/>
    <property type="match status" value="1"/>
</dbReference>
<comment type="cofactor">
    <cofactor evidence="1 7">
        <name>heme</name>
        <dbReference type="ChEBI" id="CHEBI:30413"/>
    </cofactor>
</comment>
<dbReference type="PROSITE" id="PS00086">
    <property type="entry name" value="CYTOCHROME_P450"/>
    <property type="match status" value="1"/>
</dbReference>
<dbReference type="PANTHER" id="PTHR24305">
    <property type="entry name" value="CYTOCHROME P450"/>
    <property type="match status" value="1"/>
</dbReference>
<keyword evidence="9" id="KW-1133">Transmembrane helix</keyword>
<comment type="caution">
    <text evidence="10">The sequence shown here is derived from an EMBL/GenBank/DDBJ whole genome shotgun (WGS) entry which is preliminary data.</text>
</comment>
<dbReference type="GO" id="GO:0005506">
    <property type="term" value="F:iron ion binding"/>
    <property type="evidence" value="ECO:0007669"/>
    <property type="project" value="InterPro"/>
</dbReference>
<evidence type="ECO:0000256" key="7">
    <source>
        <dbReference type="PIRSR" id="PIRSR602401-1"/>
    </source>
</evidence>
<dbReference type="PANTHER" id="PTHR24305:SF96">
    <property type="entry name" value="CYTOCHROME P450 MONOOXYGENASE STCB-RELATED"/>
    <property type="match status" value="1"/>
</dbReference>
<dbReference type="Pfam" id="PF00067">
    <property type="entry name" value="p450"/>
    <property type="match status" value="1"/>
</dbReference>
<evidence type="ECO:0000313" key="10">
    <source>
        <dbReference type="EMBL" id="KAF3769546.1"/>
    </source>
</evidence>
<dbReference type="AlphaFoldDB" id="A0A9P4YA21"/>
<keyword evidence="11" id="KW-1185">Reference proteome</keyword>
<evidence type="ECO:0000256" key="2">
    <source>
        <dbReference type="ARBA" id="ARBA00010617"/>
    </source>
</evidence>
<feature type="binding site" description="axial binding residue" evidence="7">
    <location>
        <position position="442"/>
    </location>
    <ligand>
        <name>heme</name>
        <dbReference type="ChEBI" id="CHEBI:30413"/>
    </ligand>
    <ligandPart>
        <name>Fe</name>
        <dbReference type="ChEBI" id="CHEBI:18248"/>
    </ligandPart>
</feature>
<name>A0A9P4YA21_CRYP1</name>
<dbReference type="InterPro" id="IPR036396">
    <property type="entry name" value="Cyt_P450_sf"/>
</dbReference>